<keyword evidence="1" id="KW-0472">Membrane</keyword>
<keyword evidence="1" id="KW-0812">Transmembrane</keyword>
<reference evidence="3" key="1">
    <citation type="journal article" date="2019" name="Int. J. Syst. Evol. Microbiol.">
        <title>The Global Catalogue of Microorganisms (GCM) 10K type strain sequencing project: providing services to taxonomists for standard genome sequencing and annotation.</title>
        <authorList>
            <consortium name="The Broad Institute Genomics Platform"/>
            <consortium name="The Broad Institute Genome Sequencing Center for Infectious Disease"/>
            <person name="Wu L."/>
            <person name="Ma J."/>
        </authorList>
    </citation>
    <scope>NUCLEOTIDE SEQUENCE [LARGE SCALE GENOMIC DNA]</scope>
    <source>
        <strain evidence="3">CGMCC 1.10106</strain>
    </source>
</reference>
<dbReference type="InterPro" id="IPR009937">
    <property type="entry name" value="Phage_holin_3_6"/>
</dbReference>
<evidence type="ECO:0000256" key="1">
    <source>
        <dbReference type="SAM" id="Phobius"/>
    </source>
</evidence>
<dbReference type="EMBL" id="BMDW01000021">
    <property type="protein sequence ID" value="GGA57303.1"/>
    <property type="molecule type" value="Genomic_DNA"/>
</dbReference>
<protein>
    <recommendedName>
        <fullName evidence="4">Phage holin family protein</fullName>
    </recommendedName>
</protein>
<sequence>MMDDAAREQPGEDDSIASLLARALADAEHLARAEIELQKAKVVARIDEARNGVLLLLAAVATAAVAVTALVVGILMVLTPLVGPAAATAIVVGTLLLVSALLGWLAMRHFKLLFGTAEEGP</sequence>
<proteinExistence type="predicted"/>
<evidence type="ECO:0000313" key="3">
    <source>
        <dbReference type="Proteomes" id="UP000618591"/>
    </source>
</evidence>
<keyword evidence="3" id="KW-1185">Reference proteome</keyword>
<evidence type="ECO:0000313" key="2">
    <source>
        <dbReference type="EMBL" id="GGA57303.1"/>
    </source>
</evidence>
<accession>A0ABQ1H3B0</accession>
<organism evidence="2 3">
    <name type="scientific">Sphingomonas psychrolutea</name>
    <dbReference type="NCBI Taxonomy" id="1259676"/>
    <lineage>
        <taxon>Bacteria</taxon>
        <taxon>Pseudomonadati</taxon>
        <taxon>Pseudomonadota</taxon>
        <taxon>Alphaproteobacteria</taxon>
        <taxon>Sphingomonadales</taxon>
        <taxon>Sphingomonadaceae</taxon>
        <taxon>Sphingomonas</taxon>
    </lineage>
</organism>
<dbReference type="RefSeq" id="WP_229733217.1">
    <property type="nucleotide sequence ID" value="NZ_BMDW01000021.1"/>
</dbReference>
<feature type="transmembrane region" description="Helical" evidence="1">
    <location>
        <begin position="53"/>
        <end position="79"/>
    </location>
</feature>
<dbReference type="Proteomes" id="UP000618591">
    <property type="component" value="Unassembled WGS sequence"/>
</dbReference>
<comment type="caution">
    <text evidence="2">The sequence shown here is derived from an EMBL/GenBank/DDBJ whole genome shotgun (WGS) entry which is preliminary data.</text>
</comment>
<dbReference type="Pfam" id="PF07332">
    <property type="entry name" value="Phage_holin_3_6"/>
    <property type="match status" value="1"/>
</dbReference>
<evidence type="ECO:0008006" key="4">
    <source>
        <dbReference type="Google" id="ProtNLM"/>
    </source>
</evidence>
<keyword evidence="1" id="KW-1133">Transmembrane helix</keyword>
<name>A0ABQ1H3B0_9SPHN</name>
<feature type="transmembrane region" description="Helical" evidence="1">
    <location>
        <begin position="85"/>
        <end position="106"/>
    </location>
</feature>
<gene>
    <name evidence="2" type="ORF">GCM10011395_29700</name>
</gene>